<dbReference type="InterPro" id="IPR007533">
    <property type="entry name" value="Cyt_c_oxidase_assmbl_CtaG"/>
</dbReference>
<dbReference type="FunFam" id="2.60.370.10:FF:000001">
    <property type="entry name" value="COX11 cytochrome c oxidase assembly homolog"/>
    <property type="match status" value="1"/>
</dbReference>
<dbReference type="AlphaFoldDB" id="A0AAD8PF17"/>
<evidence type="ECO:0000313" key="8">
    <source>
        <dbReference type="Proteomes" id="UP001230268"/>
    </source>
</evidence>
<keyword evidence="8" id="KW-1185">Reference proteome</keyword>
<evidence type="ECO:0000256" key="6">
    <source>
        <dbReference type="SAM" id="Phobius"/>
    </source>
</evidence>
<dbReference type="HAMAP" id="MF_00155">
    <property type="entry name" value="CtaG"/>
    <property type="match status" value="1"/>
</dbReference>
<comment type="subcellular location">
    <subcellularLocation>
        <location evidence="2">Mitochondrion inner membrane</location>
        <topology evidence="2">Single-pass membrane protein</topology>
        <orientation evidence="2">Intermembrane side</orientation>
    </subcellularLocation>
</comment>
<evidence type="ECO:0000256" key="1">
    <source>
        <dbReference type="ARBA" id="ARBA00004007"/>
    </source>
</evidence>
<comment type="function">
    <text evidence="1">Exerts its effect at some terminal stage of cytochrome c oxidase synthesis, probably by being involved in the insertion of the copper B into subunit I.</text>
</comment>
<feature type="transmembrane region" description="Helical" evidence="6">
    <location>
        <begin position="101"/>
        <end position="122"/>
    </location>
</feature>
<name>A0AAD8PF17_BABGI</name>
<dbReference type="InterPro" id="IPR023471">
    <property type="entry name" value="CtaG/Cox11_dom_sf"/>
</dbReference>
<comment type="caution">
    <text evidence="7">The sequence shown here is derived from an EMBL/GenBank/DDBJ whole genome shotgun (WGS) entry which is preliminary data.</text>
</comment>
<dbReference type="Pfam" id="PF04442">
    <property type="entry name" value="CtaG_Cox11"/>
    <property type="match status" value="1"/>
</dbReference>
<dbReference type="SUPFAM" id="SSF110111">
    <property type="entry name" value="Ctag/Cox11"/>
    <property type="match status" value="1"/>
</dbReference>
<dbReference type="GO" id="GO:0005507">
    <property type="term" value="F:copper ion binding"/>
    <property type="evidence" value="ECO:0007669"/>
    <property type="project" value="InterPro"/>
</dbReference>
<evidence type="ECO:0000256" key="4">
    <source>
        <dbReference type="ARBA" id="ARBA00022989"/>
    </source>
</evidence>
<evidence type="ECO:0000256" key="3">
    <source>
        <dbReference type="ARBA" id="ARBA00022692"/>
    </source>
</evidence>
<protein>
    <submittedName>
        <fullName evidence="7">COX11 like protein</fullName>
    </submittedName>
</protein>
<proteinExistence type="inferred from homology"/>
<organism evidence="7 8">
    <name type="scientific">Babesia gibsoni</name>
    <dbReference type="NCBI Taxonomy" id="33632"/>
    <lineage>
        <taxon>Eukaryota</taxon>
        <taxon>Sar</taxon>
        <taxon>Alveolata</taxon>
        <taxon>Apicomplexa</taxon>
        <taxon>Aconoidasida</taxon>
        <taxon>Piroplasmida</taxon>
        <taxon>Babesiidae</taxon>
        <taxon>Babesia</taxon>
    </lineage>
</organism>
<evidence type="ECO:0000256" key="5">
    <source>
        <dbReference type="ARBA" id="ARBA00023136"/>
    </source>
</evidence>
<keyword evidence="3 6" id="KW-0812">Transmembrane</keyword>
<evidence type="ECO:0000256" key="2">
    <source>
        <dbReference type="ARBA" id="ARBA00004243"/>
    </source>
</evidence>
<keyword evidence="5 6" id="KW-0472">Membrane</keyword>
<sequence>MCRRLGRLLSPRGVCSTFYPPIYKDNCILGAKIGAFRLSSSRFITTSRILANADIDRRKHQISQARGNYGKHPEEDPFQYLHGQFASPVSKQSQKEGRSTGTTLIGIFISLFGVTFACVPLYEYFCQQSGYMGTTKRVKVYRPPSEDRGGRLFEIDFITHSQLEWDFKPLQRSVVIAPGETTLAFYTAKNRTNNPIIGIAAYHVIPDEAGVYFNKIQCFCFEEQMLNPGEEVDLPVLFFLDPDIVKDKRLYKITLTYTFFEANSEIPPEYITMLNSKQILMSFDAAQETEILKVNHFGRLET</sequence>
<dbReference type="PANTHER" id="PTHR21320:SF3">
    <property type="entry name" value="CYTOCHROME C OXIDASE ASSEMBLY PROTEIN COX11, MITOCHONDRIAL-RELATED"/>
    <property type="match status" value="1"/>
</dbReference>
<dbReference type="GO" id="GO:0005743">
    <property type="term" value="C:mitochondrial inner membrane"/>
    <property type="evidence" value="ECO:0007669"/>
    <property type="project" value="UniProtKB-SubCell"/>
</dbReference>
<reference evidence="7" key="1">
    <citation type="submission" date="2023-08" db="EMBL/GenBank/DDBJ databases">
        <title>Draft sequence of the Babesia gibsoni genome.</title>
        <authorList>
            <person name="Yamagishi J.Y."/>
            <person name="Xuan X.X."/>
        </authorList>
    </citation>
    <scope>NUCLEOTIDE SEQUENCE</scope>
    <source>
        <strain evidence="7">Azabu</strain>
    </source>
</reference>
<dbReference type="NCBIfam" id="NF003465">
    <property type="entry name" value="PRK05089.1"/>
    <property type="match status" value="1"/>
</dbReference>
<dbReference type="Gene3D" id="2.60.370.10">
    <property type="entry name" value="Ctag/Cox11"/>
    <property type="match status" value="1"/>
</dbReference>
<accession>A0AAD8PF17</accession>
<keyword evidence="4 6" id="KW-1133">Transmembrane helix</keyword>
<gene>
    <name evidence="7" type="ORF">BgAZ_100710</name>
</gene>
<dbReference type="PANTHER" id="PTHR21320">
    <property type="entry name" value="CYTOCHROME C OXIDASE ASSEMBLY PROTEIN COX11-RELATED"/>
    <property type="match status" value="1"/>
</dbReference>
<dbReference type="Proteomes" id="UP001230268">
    <property type="component" value="Unassembled WGS sequence"/>
</dbReference>
<evidence type="ECO:0000313" key="7">
    <source>
        <dbReference type="EMBL" id="KAK1444165.1"/>
    </source>
</evidence>
<dbReference type="EMBL" id="JAVEPI010000001">
    <property type="protein sequence ID" value="KAK1444165.1"/>
    <property type="molecule type" value="Genomic_DNA"/>
</dbReference>